<dbReference type="EC" id="2.4.1.109" evidence="10"/>
<dbReference type="OrthoDB" id="9776737at2"/>
<evidence type="ECO:0000256" key="1">
    <source>
        <dbReference type="ARBA" id="ARBA00004651"/>
    </source>
</evidence>
<feature type="transmembrane region" description="Helical" evidence="8">
    <location>
        <begin position="68"/>
        <end position="96"/>
    </location>
</feature>
<dbReference type="UniPathway" id="UPA00378"/>
<evidence type="ECO:0000313" key="10">
    <source>
        <dbReference type="EMBL" id="ANU07592.1"/>
    </source>
</evidence>
<dbReference type="Pfam" id="PF13231">
    <property type="entry name" value="PMT_2"/>
    <property type="match status" value="1"/>
</dbReference>
<gene>
    <name evidence="10" type="primary">pmt</name>
    <name evidence="10" type="ORF">A6F65_01286</name>
</gene>
<keyword evidence="2" id="KW-1003">Cell membrane</keyword>
<name>A0A1C7D8B0_9SPHN</name>
<evidence type="ECO:0000259" key="9">
    <source>
        <dbReference type="Pfam" id="PF13231"/>
    </source>
</evidence>
<evidence type="ECO:0000256" key="6">
    <source>
        <dbReference type="ARBA" id="ARBA00022989"/>
    </source>
</evidence>
<dbReference type="STRING" id="645517.A6F65_01286"/>
<keyword evidence="11" id="KW-1185">Reference proteome</keyword>
<keyword evidence="6 8" id="KW-1133">Transmembrane helix</keyword>
<evidence type="ECO:0000256" key="4">
    <source>
        <dbReference type="ARBA" id="ARBA00022679"/>
    </source>
</evidence>
<dbReference type="KEGG" id="anh:A6F65_01286"/>
<keyword evidence="4 10" id="KW-0808">Transferase</keyword>
<dbReference type="InterPro" id="IPR050297">
    <property type="entry name" value="LipidA_mod_glycosyltrf_83"/>
</dbReference>
<dbReference type="EMBL" id="CP016545">
    <property type="protein sequence ID" value="ANU07592.1"/>
    <property type="molecule type" value="Genomic_DNA"/>
</dbReference>
<organism evidence="10 11">
    <name type="scientific">Paraurantiacibacter namhicola</name>
    <dbReference type="NCBI Taxonomy" id="645517"/>
    <lineage>
        <taxon>Bacteria</taxon>
        <taxon>Pseudomonadati</taxon>
        <taxon>Pseudomonadota</taxon>
        <taxon>Alphaproteobacteria</taxon>
        <taxon>Sphingomonadales</taxon>
        <taxon>Erythrobacteraceae</taxon>
        <taxon>Paraurantiacibacter</taxon>
    </lineage>
</organism>
<evidence type="ECO:0000256" key="5">
    <source>
        <dbReference type="ARBA" id="ARBA00022692"/>
    </source>
</evidence>
<dbReference type="GO" id="GO:0016763">
    <property type="term" value="F:pentosyltransferase activity"/>
    <property type="evidence" value="ECO:0007669"/>
    <property type="project" value="TreeGrafter"/>
</dbReference>
<feature type="domain" description="Glycosyltransferase RgtA/B/C/D-like" evidence="9">
    <location>
        <begin position="61"/>
        <end position="195"/>
    </location>
</feature>
<dbReference type="RefSeq" id="WP_067786932.1">
    <property type="nucleotide sequence ID" value="NZ_CP016545.1"/>
</dbReference>
<dbReference type="InterPro" id="IPR038731">
    <property type="entry name" value="RgtA/B/C-like"/>
</dbReference>
<keyword evidence="7 8" id="KW-0472">Membrane</keyword>
<dbReference type="AlphaFoldDB" id="A0A1C7D8B0"/>
<comment type="subcellular location">
    <subcellularLocation>
        <location evidence="1">Cell membrane</location>
        <topology evidence="1">Multi-pass membrane protein</topology>
    </subcellularLocation>
</comment>
<evidence type="ECO:0000256" key="2">
    <source>
        <dbReference type="ARBA" id="ARBA00022475"/>
    </source>
</evidence>
<reference evidence="10 11" key="1">
    <citation type="submission" date="2016-07" db="EMBL/GenBank/DDBJ databases">
        <title>Complete genome sequence of Altererythrobacter namhicola JCM 16345T, containing esterase-encoding genes.</title>
        <authorList>
            <person name="Cheng H."/>
            <person name="Wu Y.-H."/>
            <person name="Jian S.-L."/>
            <person name="Huo Y.-Y."/>
            <person name="Wang C.-S."/>
            <person name="Xu X.-W."/>
        </authorList>
    </citation>
    <scope>NUCLEOTIDE SEQUENCE [LARGE SCALE GENOMIC DNA]</scope>
    <source>
        <strain evidence="10 11">JCM 16345</strain>
    </source>
</reference>
<evidence type="ECO:0000256" key="7">
    <source>
        <dbReference type="ARBA" id="ARBA00023136"/>
    </source>
</evidence>
<feature type="transmembrane region" description="Helical" evidence="8">
    <location>
        <begin position="134"/>
        <end position="153"/>
    </location>
</feature>
<dbReference type="Proteomes" id="UP000092698">
    <property type="component" value="Chromosome"/>
</dbReference>
<feature type="transmembrane region" description="Helical" evidence="8">
    <location>
        <begin position="12"/>
        <end position="32"/>
    </location>
</feature>
<sequence>MEQVSEYRRDPVWWHAGVALIFLALASVRLTIPSALYFDEVHYIPAVREMVEMFRPVNEEHPLLAKQLLALGVILFGDNALGWRIMPLLFGTLAIYAGMRAMWFAAIGRFASFATGILLATGFPLLVHSRIAMLDVFMVAFLMVALWQCAAAMRQPETGRWRLAIAGAALGAAMASKWNAVPIAIMPGLAFLAVRLRESGAQFLTARRAAPVPGMTLLEAGVWLGALPLLVYFLSFWPLTQYTLSSLPWGEVIAYQSRMMDLQTQTLPGHTYQSVWYEWVGNWRAIWYLYEEADGAQRGILLLGNPLTMLLGLPALAWCAWAGFTQRRMDALGIFILYAVSIGFWIVAAKSTQFYYHYFVPSCFLLAALALALAELRNAGWRKTAYGTLVASGLVMAYYFPILTAAPLEGPMSFLDYAWLESWR</sequence>
<evidence type="ECO:0000256" key="8">
    <source>
        <dbReference type="SAM" id="Phobius"/>
    </source>
</evidence>
<evidence type="ECO:0000313" key="11">
    <source>
        <dbReference type="Proteomes" id="UP000092698"/>
    </source>
</evidence>
<feature type="transmembrane region" description="Helical" evidence="8">
    <location>
        <begin position="331"/>
        <end position="348"/>
    </location>
</feature>
<evidence type="ECO:0000256" key="3">
    <source>
        <dbReference type="ARBA" id="ARBA00022676"/>
    </source>
</evidence>
<dbReference type="GO" id="GO:0005886">
    <property type="term" value="C:plasma membrane"/>
    <property type="evidence" value="ECO:0007669"/>
    <property type="project" value="UniProtKB-SubCell"/>
</dbReference>
<protein>
    <submittedName>
        <fullName evidence="10">Putative dolichyl-phosphate-mannose--protein mannosyltransferase</fullName>
        <ecNumber evidence="10">2.4.1.109</ecNumber>
    </submittedName>
</protein>
<dbReference type="PANTHER" id="PTHR33908">
    <property type="entry name" value="MANNOSYLTRANSFERASE YKCB-RELATED"/>
    <property type="match status" value="1"/>
</dbReference>
<accession>A0A1C7D8B0</accession>
<proteinExistence type="predicted"/>
<dbReference type="GO" id="GO:0009103">
    <property type="term" value="P:lipopolysaccharide biosynthetic process"/>
    <property type="evidence" value="ECO:0007669"/>
    <property type="project" value="UniProtKB-ARBA"/>
</dbReference>
<feature type="transmembrane region" description="Helical" evidence="8">
    <location>
        <begin position="386"/>
        <end position="406"/>
    </location>
</feature>
<feature type="transmembrane region" description="Helical" evidence="8">
    <location>
        <begin position="354"/>
        <end position="374"/>
    </location>
</feature>
<keyword evidence="5 8" id="KW-0812">Transmembrane</keyword>
<dbReference type="GO" id="GO:0004169">
    <property type="term" value="F:dolichyl-phosphate-mannose-protein mannosyltransferase activity"/>
    <property type="evidence" value="ECO:0007669"/>
    <property type="project" value="UniProtKB-EC"/>
</dbReference>
<feature type="transmembrane region" description="Helical" evidence="8">
    <location>
        <begin position="217"/>
        <end position="239"/>
    </location>
</feature>
<dbReference type="PANTHER" id="PTHR33908:SF11">
    <property type="entry name" value="MEMBRANE PROTEIN"/>
    <property type="match status" value="1"/>
</dbReference>
<feature type="transmembrane region" description="Helical" evidence="8">
    <location>
        <begin position="300"/>
        <end position="324"/>
    </location>
</feature>
<keyword evidence="3 10" id="KW-0328">Glycosyltransferase</keyword>
<feature type="transmembrane region" description="Helical" evidence="8">
    <location>
        <begin position="102"/>
        <end position="127"/>
    </location>
</feature>
<dbReference type="PATRIC" id="fig|645517.4.peg.1278"/>